<protein>
    <recommendedName>
        <fullName evidence="3">DUF659 domain-containing protein</fullName>
    </recommendedName>
</protein>
<evidence type="ECO:0000313" key="1">
    <source>
        <dbReference type="EMBL" id="KNZ54789.1"/>
    </source>
</evidence>
<dbReference type="OrthoDB" id="2517863at2759"/>
<comment type="caution">
    <text evidence="1">The sequence shown here is derived from an EMBL/GenBank/DDBJ whole genome shotgun (WGS) entry which is preliminary data.</text>
</comment>
<dbReference type="VEuPathDB" id="FungiDB:VP01_2854g1"/>
<gene>
    <name evidence="1" type="ORF">VP01_2854g1</name>
</gene>
<dbReference type="Proteomes" id="UP000037035">
    <property type="component" value="Unassembled WGS sequence"/>
</dbReference>
<organism evidence="1 2">
    <name type="scientific">Puccinia sorghi</name>
    <dbReference type="NCBI Taxonomy" id="27349"/>
    <lineage>
        <taxon>Eukaryota</taxon>
        <taxon>Fungi</taxon>
        <taxon>Dikarya</taxon>
        <taxon>Basidiomycota</taxon>
        <taxon>Pucciniomycotina</taxon>
        <taxon>Pucciniomycetes</taxon>
        <taxon>Pucciniales</taxon>
        <taxon>Pucciniaceae</taxon>
        <taxon>Puccinia</taxon>
    </lineage>
</organism>
<evidence type="ECO:0008006" key="3">
    <source>
        <dbReference type="Google" id="ProtNLM"/>
    </source>
</evidence>
<sequence>MGIISHFIDWKFKIIDLTISISHVQALWNKLHQFLYDVLQNYGCLDMFHTLTITNASTNGKMAHKAKSIIPHFYTKTHLLGCIAHVITLGKNEDFLF</sequence>
<dbReference type="AlphaFoldDB" id="A0A0L6V214"/>
<keyword evidence="2" id="KW-1185">Reference proteome</keyword>
<name>A0A0L6V214_9BASI</name>
<proteinExistence type="predicted"/>
<reference evidence="1 2" key="1">
    <citation type="submission" date="2015-08" db="EMBL/GenBank/DDBJ databases">
        <title>Next Generation Sequencing and Analysis of the Genome of Puccinia sorghi L Schw, the Causal Agent of Maize Common Rust.</title>
        <authorList>
            <person name="Rochi L."/>
            <person name="Burguener G."/>
            <person name="Darino M."/>
            <person name="Turjanski A."/>
            <person name="Kreff E."/>
            <person name="Dieguez M.J."/>
            <person name="Sacco F."/>
        </authorList>
    </citation>
    <scope>NUCLEOTIDE SEQUENCE [LARGE SCALE GENOMIC DNA]</scope>
    <source>
        <strain evidence="1 2">RO10H11247</strain>
    </source>
</reference>
<dbReference type="EMBL" id="LAVV01007784">
    <property type="protein sequence ID" value="KNZ54789.1"/>
    <property type="molecule type" value="Genomic_DNA"/>
</dbReference>
<evidence type="ECO:0000313" key="2">
    <source>
        <dbReference type="Proteomes" id="UP000037035"/>
    </source>
</evidence>
<accession>A0A0L6V214</accession>